<dbReference type="Pfam" id="PF12850">
    <property type="entry name" value="Metallophos_2"/>
    <property type="match status" value="1"/>
</dbReference>
<dbReference type="GO" id="GO:0046872">
    <property type="term" value="F:metal ion binding"/>
    <property type="evidence" value="ECO:0007669"/>
    <property type="project" value="UniProtKB-KW"/>
</dbReference>
<evidence type="ECO:0000256" key="2">
    <source>
        <dbReference type="RuleBase" id="RU362039"/>
    </source>
</evidence>
<organism evidence="4 5">
    <name type="scientific">Candidatus Eisenbergiella merdavium</name>
    <dbReference type="NCBI Taxonomy" id="2838551"/>
    <lineage>
        <taxon>Bacteria</taxon>
        <taxon>Bacillati</taxon>
        <taxon>Bacillota</taxon>
        <taxon>Clostridia</taxon>
        <taxon>Lachnospirales</taxon>
        <taxon>Lachnospiraceae</taxon>
        <taxon>Eisenbergiella</taxon>
    </lineage>
</organism>
<reference evidence="4" key="2">
    <citation type="submission" date="2021-04" db="EMBL/GenBank/DDBJ databases">
        <authorList>
            <person name="Gilroy R."/>
        </authorList>
    </citation>
    <scope>NUCLEOTIDE SEQUENCE</scope>
    <source>
        <strain evidence="4">USAMLcec2-132</strain>
    </source>
</reference>
<dbReference type="InterPro" id="IPR024654">
    <property type="entry name" value="Calcineurin-like_PHP_lpxH"/>
</dbReference>
<feature type="domain" description="Calcineurin-like phosphoesterase" evidence="3">
    <location>
        <begin position="1"/>
        <end position="179"/>
    </location>
</feature>
<dbReference type="SUPFAM" id="SSF56300">
    <property type="entry name" value="Metallo-dependent phosphatases"/>
    <property type="match status" value="1"/>
</dbReference>
<evidence type="ECO:0000259" key="3">
    <source>
        <dbReference type="Pfam" id="PF12850"/>
    </source>
</evidence>
<sequence>MKIMAASDIHGSSLYCRQMLDAFAKEQADRLLLLGDLLYHGPRNDLPEGYAPKEVIPLLNAHKNSLLCVRGNCDTEVDQMVLEFPILAESCILWLGSRMVYATHGHHFNTSCLPPLQPGDILLHGHTHVPAWEGFCVSAEVSGMPEADVCKPPACLYLNPGSVSIPKKNSPRGYLILTEREAEWKTLEGKSYHKILL</sequence>
<evidence type="ECO:0000313" key="5">
    <source>
        <dbReference type="Proteomes" id="UP000823891"/>
    </source>
</evidence>
<reference evidence="4" key="1">
    <citation type="journal article" date="2021" name="PeerJ">
        <title>Extensive microbial diversity within the chicken gut microbiome revealed by metagenomics and culture.</title>
        <authorList>
            <person name="Gilroy R."/>
            <person name="Ravi A."/>
            <person name="Getino M."/>
            <person name="Pursley I."/>
            <person name="Horton D.L."/>
            <person name="Alikhan N.F."/>
            <person name="Baker D."/>
            <person name="Gharbi K."/>
            <person name="Hall N."/>
            <person name="Watson M."/>
            <person name="Adriaenssens E.M."/>
            <person name="Foster-Nyarko E."/>
            <person name="Jarju S."/>
            <person name="Secka A."/>
            <person name="Antonio M."/>
            <person name="Oren A."/>
            <person name="Chaudhuri R.R."/>
            <person name="La Ragione R."/>
            <person name="Hildebrand F."/>
            <person name="Pallen M.J."/>
        </authorList>
    </citation>
    <scope>NUCLEOTIDE SEQUENCE</scope>
    <source>
        <strain evidence="4">USAMLcec2-132</strain>
    </source>
</reference>
<dbReference type="NCBIfam" id="TIGR00040">
    <property type="entry name" value="yfcE"/>
    <property type="match status" value="1"/>
</dbReference>
<proteinExistence type="inferred from homology"/>
<comment type="similarity">
    <text evidence="1 2">Belongs to the metallophosphoesterase superfamily. YfcE family.</text>
</comment>
<keyword evidence="2" id="KW-0479">Metal-binding</keyword>
<name>A0A9D2NH47_9FIRM</name>
<gene>
    <name evidence="4" type="primary">yfcE</name>
    <name evidence="4" type="ORF">H9761_12970</name>
</gene>
<dbReference type="NCBIfam" id="NF006988">
    <property type="entry name" value="PRK09453.1"/>
    <property type="match status" value="1"/>
</dbReference>
<dbReference type="Proteomes" id="UP000823891">
    <property type="component" value="Unassembled WGS sequence"/>
</dbReference>
<protein>
    <recommendedName>
        <fullName evidence="2">Phosphoesterase</fullName>
        <ecNumber evidence="2">3.1.4.-</ecNumber>
    </recommendedName>
</protein>
<evidence type="ECO:0000256" key="1">
    <source>
        <dbReference type="ARBA" id="ARBA00008950"/>
    </source>
</evidence>
<dbReference type="InterPro" id="IPR000979">
    <property type="entry name" value="Phosphodiesterase_MJ0936/Vps29"/>
</dbReference>
<accession>A0A9D2NH47</accession>
<dbReference type="EC" id="3.1.4.-" evidence="2"/>
<dbReference type="GO" id="GO:0016787">
    <property type="term" value="F:hydrolase activity"/>
    <property type="evidence" value="ECO:0007669"/>
    <property type="project" value="UniProtKB-UniRule"/>
</dbReference>
<dbReference type="Gene3D" id="3.60.21.10">
    <property type="match status" value="1"/>
</dbReference>
<keyword evidence="4" id="KW-0378">Hydrolase</keyword>
<evidence type="ECO:0000313" key="4">
    <source>
        <dbReference type="EMBL" id="HJC24605.1"/>
    </source>
</evidence>
<comment type="caution">
    <text evidence="4">The sequence shown here is derived from an EMBL/GenBank/DDBJ whole genome shotgun (WGS) entry which is preliminary data.</text>
</comment>
<dbReference type="InterPro" id="IPR029052">
    <property type="entry name" value="Metallo-depent_PP-like"/>
</dbReference>
<dbReference type="EMBL" id="DWWS01000045">
    <property type="protein sequence ID" value="HJC24605.1"/>
    <property type="molecule type" value="Genomic_DNA"/>
</dbReference>
<dbReference type="AlphaFoldDB" id="A0A9D2NH47"/>
<comment type="cofactor">
    <cofactor evidence="2">
        <name>a divalent metal cation</name>
        <dbReference type="ChEBI" id="CHEBI:60240"/>
    </cofactor>
</comment>